<keyword evidence="3" id="KW-0808">Transferase</keyword>
<dbReference type="InterPro" id="IPR016181">
    <property type="entry name" value="Acyl_CoA_acyltransferase"/>
</dbReference>
<evidence type="ECO:0000256" key="8">
    <source>
        <dbReference type="ARBA" id="ARBA00039866"/>
    </source>
</evidence>
<dbReference type="EMBL" id="BAABGJ010000020">
    <property type="protein sequence ID" value="GAA4342341.1"/>
    <property type="molecule type" value="Genomic_DNA"/>
</dbReference>
<evidence type="ECO:0000256" key="10">
    <source>
        <dbReference type="ARBA" id="ARBA00047785"/>
    </source>
</evidence>
<protein>
    <recommendedName>
        <fullName evidence="8">L-ornithine N(alpha)-acyltransferase</fullName>
        <ecNumber evidence="7">2.3.2.30</ecNumber>
    </recommendedName>
</protein>
<proteinExistence type="inferred from homology"/>
<gene>
    <name evidence="11" type="ORF">GCM10023165_23990</name>
</gene>
<dbReference type="EC" id="2.3.2.30" evidence="7"/>
<dbReference type="InterPro" id="IPR052351">
    <property type="entry name" value="Ornithine_N-alpha-AT"/>
</dbReference>
<keyword evidence="12" id="KW-1185">Reference proteome</keyword>
<evidence type="ECO:0000313" key="12">
    <source>
        <dbReference type="Proteomes" id="UP001500975"/>
    </source>
</evidence>
<comment type="caution">
    <text evidence="11">The sequence shown here is derived from an EMBL/GenBank/DDBJ whole genome shotgun (WGS) entry which is preliminary data.</text>
</comment>
<evidence type="ECO:0000256" key="7">
    <source>
        <dbReference type="ARBA" id="ARBA00039058"/>
    </source>
</evidence>
<dbReference type="Pfam" id="PF13444">
    <property type="entry name" value="Acetyltransf_5"/>
    <property type="match status" value="1"/>
</dbReference>
<comment type="function">
    <text evidence="9">Catalyzes the first step in the biosynthesis of ornithine lipids, which are phosphorus-free membrane lipids. Catalyzes the 3-hydroxyacyl-acyl carrier protein-dependent acylation of ornithine to form lyso-ornithine lipid (LOL).</text>
</comment>
<dbReference type="Proteomes" id="UP001500975">
    <property type="component" value="Unassembled WGS sequence"/>
</dbReference>
<comment type="catalytic activity">
    <reaction evidence="10">
        <text>a (3R)-hydroxyacyl-[ACP] + L-ornithine = a lyso-ornithine lipid + holo-[ACP] + H(+)</text>
        <dbReference type="Rhea" id="RHEA:20633"/>
        <dbReference type="Rhea" id="RHEA-COMP:9685"/>
        <dbReference type="Rhea" id="RHEA-COMP:9945"/>
        <dbReference type="ChEBI" id="CHEBI:15378"/>
        <dbReference type="ChEBI" id="CHEBI:46911"/>
        <dbReference type="ChEBI" id="CHEBI:64479"/>
        <dbReference type="ChEBI" id="CHEBI:78827"/>
        <dbReference type="ChEBI" id="CHEBI:138482"/>
        <dbReference type="EC" id="2.3.2.30"/>
    </reaction>
    <physiologicalReaction direction="left-to-right" evidence="10">
        <dbReference type="Rhea" id="RHEA:20634"/>
    </physiologicalReaction>
</comment>
<name>A0ABP8HPP3_9BURK</name>
<reference evidence="12" key="1">
    <citation type="journal article" date="2019" name="Int. J. Syst. Evol. Microbiol.">
        <title>The Global Catalogue of Microorganisms (GCM) 10K type strain sequencing project: providing services to taxonomists for standard genome sequencing and annotation.</title>
        <authorList>
            <consortium name="The Broad Institute Genomics Platform"/>
            <consortium name="The Broad Institute Genome Sequencing Center for Infectious Disease"/>
            <person name="Wu L."/>
            <person name="Ma J."/>
        </authorList>
    </citation>
    <scope>NUCLEOTIDE SEQUENCE [LARGE SCALE GENOMIC DNA]</scope>
    <source>
        <strain evidence="12">JCM 17804</strain>
    </source>
</reference>
<dbReference type="RefSeq" id="WP_345538076.1">
    <property type="nucleotide sequence ID" value="NZ_BAABGJ010000020.1"/>
</dbReference>
<keyword evidence="5" id="KW-0012">Acyltransferase</keyword>
<organism evidence="11 12">
    <name type="scientific">Variovorax defluvii</name>
    <dbReference type="NCBI Taxonomy" id="913761"/>
    <lineage>
        <taxon>Bacteria</taxon>
        <taxon>Pseudomonadati</taxon>
        <taxon>Pseudomonadota</taxon>
        <taxon>Betaproteobacteria</taxon>
        <taxon>Burkholderiales</taxon>
        <taxon>Comamonadaceae</taxon>
        <taxon>Variovorax</taxon>
    </lineage>
</organism>
<dbReference type="PANTHER" id="PTHR37323:SF1">
    <property type="entry name" value="L-ORNITHINE N(ALPHA)-ACYLTRANSFERASE"/>
    <property type="match status" value="1"/>
</dbReference>
<evidence type="ECO:0000256" key="6">
    <source>
        <dbReference type="ARBA" id="ARBA00038095"/>
    </source>
</evidence>
<dbReference type="Gene3D" id="3.40.630.30">
    <property type="match status" value="1"/>
</dbReference>
<evidence type="ECO:0000256" key="2">
    <source>
        <dbReference type="ARBA" id="ARBA00022516"/>
    </source>
</evidence>
<sequence length="293" mass="32720">MKELPTPTFPFSQLGAWEWCQALWPAPLHRTKTITVPAVAPAPANEVPQPAGGGISVSWARHQDEVRAAQRLRYEVFAGEMGARLDTPLEGHDVDLFDDFCEHLLVRDEPTGQVIGTYRVLTPAQARRVGSTYSDTEFDLTRLRDLRERMVELGRSCVHAEHRQGGVILALWGALAAFMNRNRLDTMIGCASIPMRHKGVSSGDAAASIWRQLSATHMAPIQYHVQPRLPLPVNRLDDRLDVEPPALIKGYLRLGAKVLGPPAWDPDFNSADLPMLMRIEDLPARYRKHFLGD</sequence>
<keyword evidence="4" id="KW-0443">Lipid metabolism</keyword>
<evidence type="ECO:0000256" key="4">
    <source>
        <dbReference type="ARBA" id="ARBA00023098"/>
    </source>
</evidence>
<keyword evidence="2" id="KW-0444">Lipid biosynthesis</keyword>
<dbReference type="SUPFAM" id="SSF55729">
    <property type="entry name" value="Acyl-CoA N-acyltransferases (Nat)"/>
    <property type="match status" value="1"/>
</dbReference>
<evidence type="ECO:0000256" key="1">
    <source>
        <dbReference type="ARBA" id="ARBA00005189"/>
    </source>
</evidence>
<accession>A0ABP8HPP3</accession>
<dbReference type="PANTHER" id="PTHR37323">
    <property type="entry name" value="GCN5-RELATED N-ACETYLTRANSFERASE"/>
    <property type="match status" value="1"/>
</dbReference>
<evidence type="ECO:0000256" key="3">
    <source>
        <dbReference type="ARBA" id="ARBA00022679"/>
    </source>
</evidence>
<comment type="similarity">
    <text evidence="6">Belongs to the acetyltransferase family. OlsB subfamily.</text>
</comment>
<comment type="pathway">
    <text evidence="1">Lipid metabolism.</text>
</comment>
<evidence type="ECO:0000256" key="5">
    <source>
        <dbReference type="ARBA" id="ARBA00023315"/>
    </source>
</evidence>
<evidence type="ECO:0000256" key="9">
    <source>
        <dbReference type="ARBA" id="ARBA00045724"/>
    </source>
</evidence>
<evidence type="ECO:0000313" key="11">
    <source>
        <dbReference type="EMBL" id="GAA4342341.1"/>
    </source>
</evidence>